<dbReference type="Pfam" id="PF07087">
    <property type="entry name" value="DUF1353"/>
    <property type="match status" value="1"/>
</dbReference>
<proteinExistence type="predicted"/>
<evidence type="ECO:0000313" key="2">
    <source>
        <dbReference type="Proteomes" id="UP000285908"/>
    </source>
</evidence>
<comment type="caution">
    <text evidence="1">The sequence shown here is derived from an EMBL/GenBank/DDBJ whole genome shotgun (WGS) entry which is preliminary data.</text>
</comment>
<organism evidence="1 2">
    <name type="scientific">Mesobaculum littorinae</name>
    <dbReference type="NCBI Taxonomy" id="2486419"/>
    <lineage>
        <taxon>Bacteria</taxon>
        <taxon>Pseudomonadati</taxon>
        <taxon>Pseudomonadota</taxon>
        <taxon>Alphaproteobacteria</taxon>
        <taxon>Rhodobacterales</taxon>
        <taxon>Roseobacteraceae</taxon>
        <taxon>Mesobaculum</taxon>
    </lineage>
</organism>
<dbReference type="EMBL" id="RQXX01000001">
    <property type="protein sequence ID" value="RVV99691.1"/>
    <property type="molecule type" value="Genomic_DNA"/>
</dbReference>
<name>A0A438ALG6_9RHOB</name>
<reference evidence="1 2" key="1">
    <citation type="submission" date="2018-11" db="EMBL/GenBank/DDBJ databases">
        <title>Mesobaculum littorinae gen. nov., sp. nov., isolated from Littorina scabra that represents a novel genus of the order Rhodobacteraceae.</title>
        <authorList>
            <person name="Li F."/>
        </authorList>
    </citation>
    <scope>NUCLEOTIDE SEQUENCE [LARGE SCALE GENOMIC DNA]</scope>
    <source>
        <strain evidence="1 2">M0103</strain>
    </source>
</reference>
<gene>
    <name evidence="1" type="ORF">EKE94_03140</name>
</gene>
<evidence type="ECO:0000313" key="1">
    <source>
        <dbReference type="EMBL" id="RVV99691.1"/>
    </source>
</evidence>
<sequence length="119" mass="13375">MSAWTEAAAWYVPVGGLRFRVTAPLRWQIGREGGPAVTVPIGYVFDVSVPRGLRWIVRPDDPRYLKAAALHDWLLDDNWHRVTAGAVFNEALAADGVGGLRRLAMWLAVSLWKWRWGPP</sequence>
<accession>A0A438ALG6</accession>
<keyword evidence="2" id="KW-1185">Reference proteome</keyword>
<dbReference type="RefSeq" id="WP_127905134.1">
    <property type="nucleotide sequence ID" value="NZ_RQXX01000001.1"/>
</dbReference>
<dbReference type="InterPro" id="IPR010767">
    <property type="entry name" value="Phage_CGC-2007_Cje0229"/>
</dbReference>
<protein>
    <submittedName>
        <fullName evidence="1">DUF1353 domain-containing protein</fullName>
    </submittedName>
</protein>
<dbReference type="Proteomes" id="UP000285908">
    <property type="component" value="Unassembled WGS sequence"/>
</dbReference>
<dbReference type="OrthoDB" id="7906242at2"/>
<dbReference type="AlphaFoldDB" id="A0A438ALG6"/>